<dbReference type="InterPro" id="IPR034505">
    <property type="entry name" value="Coproporphyrinogen-III_oxidase"/>
</dbReference>
<dbReference type="PROSITE" id="PS51918">
    <property type="entry name" value="RADICAL_SAM"/>
    <property type="match status" value="1"/>
</dbReference>
<evidence type="ECO:0000256" key="3">
    <source>
        <dbReference type="ARBA" id="ARBA00022617"/>
    </source>
</evidence>
<dbReference type="SFLD" id="SFLDS00029">
    <property type="entry name" value="Radical_SAM"/>
    <property type="match status" value="1"/>
</dbReference>
<dbReference type="SMART" id="SM00729">
    <property type="entry name" value="Elp3"/>
    <property type="match status" value="1"/>
</dbReference>
<dbReference type="SFLD" id="SFLDG01082">
    <property type="entry name" value="B12-binding_domain_containing"/>
    <property type="match status" value="1"/>
</dbReference>
<dbReference type="InterPro" id="IPR058240">
    <property type="entry name" value="rSAM_sf"/>
</dbReference>
<dbReference type="Gene3D" id="3.20.20.70">
    <property type="entry name" value="Aldolase class I"/>
    <property type="match status" value="1"/>
</dbReference>
<protein>
    <recommendedName>
        <fullName evidence="2 9">Heme chaperone HemW</fullName>
    </recommendedName>
</protein>
<dbReference type="Pfam" id="PF04055">
    <property type="entry name" value="Radical_SAM"/>
    <property type="match status" value="1"/>
</dbReference>
<keyword evidence="5 9" id="KW-0479">Metal-binding</keyword>
<evidence type="ECO:0000256" key="2">
    <source>
        <dbReference type="ARBA" id="ARBA00017228"/>
    </source>
</evidence>
<dbReference type="InterPro" id="IPR013785">
    <property type="entry name" value="Aldolase_TIM"/>
</dbReference>
<keyword evidence="9" id="KW-0963">Cytoplasm</keyword>
<evidence type="ECO:0000313" key="11">
    <source>
        <dbReference type="EMBL" id="KPL74937.1"/>
    </source>
</evidence>
<dbReference type="InterPro" id="IPR007197">
    <property type="entry name" value="rSAM"/>
</dbReference>
<comment type="function">
    <text evidence="9">Probably acts as a heme chaperone, transferring heme to an unknown acceptor. Binds one molecule of heme per monomer, possibly covalently. Binds 1 [4Fe-4S] cluster. The cluster is coordinated with 3 cysteines and an exchangeable S-adenosyl-L-methionine.</text>
</comment>
<evidence type="ECO:0000256" key="5">
    <source>
        <dbReference type="ARBA" id="ARBA00022723"/>
    </source>
</evidence>
<evidence type="ECO:0000259" key="10">
    <source>
        <dbReference type="PROSITE" id="PS51918"/>
    </source>
</evidence>
<keyword evidence="7 9" id="KW-0411">Iron-sulfur</keyword>
<proteinExistence type="inferred from homology"/>
<dbReference type="SFLD" id="SFLDF00288">
    <property type="entry name" value="HemN-like__clustered_with_nucl"/>
    <property type="match status" value="1"/>
</dbReference>
<keyword evidence="6 9" id="KW-0408">Iron</keyword>
<comment type="caution">
    <text evidence="11">The sequence shown here is derived from an EMBL/GenBank/DDBJ whole genome shotgun (WGS) entry which is preliminary data.</text>
</comment>
<dbReference type="InterPro" id="IPR004559">
    <property type="entry name" value="HemW-like"/>
</dbReference>
<dbReference type="SUPFAM" id="SSF102114">
    <property type="entry name" value="Radical SAM enzymes"/>
    <property type="match status" value="1"/>
</dbReference>
<evidence type="ECO:0000256" key="6">
    <source>
        <dbReference type="ARBA" id="ARBA00023004"/>
    </source>
</evidence>
<dbReference type="InterPro" id="IPR006638">
    <property type="entry name" value="Elp3/MiaA/NifB-like_rSAM"/>
</dbReference>
<dbReference type="OrthoDB" id="9808022at2"/>
<dbReference type="PATRIC" id="fig|360411.5.peg.2712"/>
<keyword evidence="12" id="KW-1185">Reference proteome</keyword>
<keyword evidence="4 9" id="KW-0949">S-adenosyl-L-methionine</keyword>
<evidence type="ECO:0000256" key="9">
    <source>
        <dbReference type="RuleBase" id="RU364116"/>
    </source>
</evidence>
<reference evidence="11 12" key="1">
    <citation type="submission" date="2015-07" db="EMBL/GenBank/DDBJ databases">
        <title>Draft genome of Bellilinea caldifistulae DSM 17877.</title>
        <authorList>
            <person name="Hemp J."/>
            <person name="Ward L.M."/>
            <person name="Pace L.A."/>
            <person name="Fischer W.W."/>
        </authorList>
    </citation>
    <scope>NUCLEOTIDE SEQUENCE [LARGE SCALE GENOMIC DNA]</scope>
    <source>
        <strain evidence="11 12">GOMI-1</strain>
    </source>
</reference>
<dbReference type="Pfam" id="PF06969">
    <property type="entry name" value="HemN_C"/>
    <property type="match status" value="1"/>
</dbReference>
<evidence type="ECO:0000313" key="12">
    <source>
        <dbReference type="Proteomes" id="UP000050514"/>
    </source>
</evidence>
<comment type="similarity">
    <text evidence="1">Belongs to the anaerobic coproporphyrinogen-III oxidase family. HemW subfamily.</text>
</comment>
<keyword evidence="8 9" id="KW-0143">Chaperone</keyword>
<feature type="domain" description="Radical SAM core" evidence="10">
    <location>
        <begin position="1"/>
        <end position="236"/>
    </location>
</feature>
<dbReference type="STRING" id="360411.AC812_10480"/>
<accession>A0A0P6Y0D1</accession>
<evidence type="ECO:0000256" key="8">
    <source>
        <dbReference type="ARBA" id="ARBA00023186"/>
    </source>
</evidence>
<dbReference type="SFLD" id="SFLDG01065">
    <property type="entry name" value="anaerobic_coproporphyrinogen-I"/>
    <property type="match status" value="1"/>
</dbReference>
<keyword evidence="9" id="KW-0004">4Fe-4S</keyword>
<comment type="subcellular location">
    <subcellularLocation>
        <location evidence="9">Cytoplasm</location>
    </subcellularLocation>
</comment>
<dbReference type="EMBL" id="LGHJ01000016">
    <property type="protein sequence ID" value="KPL74937.1"/>
    <property type="molecule type" value="Genomic_DNA"/>
</dbReference>
<organism evidence="11 12">
    <name type="scientific">Bellilinea caldifistulae</name>
    <dbReference type="NCBI Taxonomy" id="360411"/>
    <lineage>
        <taxon>Bacteria</taxon>
        <taxon>Bacillati</taxon>
        <taxon>Chloroflexota</taxon>
        <taxon>Anaerolineae</taxon>
        <taxon>Anaerolineales</taxon>
        <taxon>Anaerolineaceae</taxon>
        <taxon>Bellilinea</taxon>
    </lineage>
</organism>
<dbReference type="SFLD" id="SFLDF00562">
    <property type="entry name" value="HemN-like__clustered_with_heat"/>
    <property type="match status" value="1"/>
</dbReference>
<dbReference type="InterPro" id="IPR010723">
    <property type="entry name" value="HemN_C"/>
</dbReference>
<dbReference type="GO" id="GO:0004109">
    <property type="term" value="F:coproporphyrinogen oxidase activity"/>
    <property type="evidence" value="ECO:0007669"/>
    <property type="project" value="InterPro"/>
</dbReference>
<evidence type="ECO:0000256" key="1">
    <source>
        <dbReference type="ARBA" id="ARBA00006100"/>
    </source>
</evidence>
<gene>
    <name evidence="11" type="ORF">AC812_10480</name>
</gene>
<evidence type="ECO:0000256" key="4">
    <source>
        <dbReference type="ARBA" id="ARBA00022691"/>
    </source>
</evidence>
<evidence type="ECO:0000256" key="7">
    <source>
        <dbReference type="ARBA" id="ARBA00023014"/>
    </source>
</evidence>
<dbReference type="Proteomes" id="UP000050514">
    <property type="component" value="Unassembled WGS sequence"/>
</dbReference>
<dbReference type="PANTHER" id="PTHR13932">
    <property type="entry name" value="COPROPORPHYRINIGEN III OXIDASE"/>
    <property type="match status" value="1"/>
</dbReference>
<keyword evidence="3 9" id="KW-0349">Heme</keyword>
<dbReference type="PANTHER" id="PTHR13932:SF5">
    <property type="entry name" value="RADICAL S-ADENOSYL METHIONINE DOMAIN-CONTAINING PROTEIN 1, MITOCHONDRIAL"/>
    <property type="match status" value="1"/>
</dbReference>
<dbReference type="GO" id="GO:0046872">
    <property type="term" value="F:metal ion binding"/>
    <property type="evidence" value="ECO:0007669"/>
    <property type="project" value="UniProtKB-UniRule"/>
</dbReference>
<dbReference type="GO" id="GO:0006779">
    <property type="term" value="P:porphyrin-containing compound biosynthetic process"/>
    <property type="evidence" value="ECO:0007669"/>
    <property type="project" value="InterPro"/>
</dbReference>
<dbReference type="GO" id="GO:0051539">
    <property type="term" value="F:4 iron, 4 sulfur cluster binding"/>
    <property type="evidence" value="ECO:0007669"/>
    <property type="project" value="UniProtKB-UniRule"/>
</dbReference>
<dbReference type="AlphaFoldDB" id="A0A0P6Y0D1"/>
<dbReference type="NCBIfam" id="TIGR00539">
    <property type="entry name" value="hemN_rel"/>
    <property type="match status" value="1"/>
</dbReference>
<dbReference type="RefSeq" id="WP_061915902.1">
    <property type="nucleotide sequence ID" value="NZ_DF967971.1"/>
</dbReference>
<dbReference type="CDD" id="cd01335">
    <property type="entry name" value="Radical_SAM"/>
    <property type="match status" value="1"/>
</dbReference>
<sequence>MPTKISLYIHIPFCRHRCAYCDFNTYAGQESLIPAYLKALQAEIEQVAVKLNFPHEIGTIFLGGGTPSYLPVEGLREILNTCRRVFPIRDDCEISIEANPGTVHREGLSELRRAGFNRISMGMQSANIHELRLLEREHDPIAVIQAVASARLAGFENLNLDLIFGIPGQTMDSWKKSIHFALDLKPDHLSLYALTIEHGTPFKKWVERGLINVPDDDLAADQYEYACQILEEAGFEHYEISNWALKTGDRSKMCQHNLQYWRYLPYIGVGAGAHGFLENHRTVNVRGIKAYIDRMNFSVEMPFPASSAAEQVGELDLWTQMQEKMMVSLRLLNEGVEAASFAQRFGVELEEVFGDQIARLTRQGLLKWAGSSDQRRLRLTQQAWLLANRVFREFIGLKEPPVFRKNAHSTTTRVP</sequence>
<dbReference type="GO" id="GO:0005737">
    <property type="term" value="C:cytoplasm"/>
    <property type="evidence" value="ECO:0007669"/>
    <property type="project" value="UniProtKB-SubCell"/>
</dbReference>
<name>A0A0P6Y0D1_9CHLR</name>